<dbReference type="Gene3D" id="1.10.357.10">
    <property type="entry name" value="Tetracycline Repressor, domain 2"/>
    <property type="match status" value="1"/>
</dbReference>
<keyword evidence="5" id="KW-1185">Reference proteome</keyword>
<protein>
    <submittedName>
        <fullName evidence="4">TetR/AcrR family transcriptional regulator</fullName>
    </submittedName>
</protein>
<comment type="caution">
    <text evidence="4">The sequence shown here is derived from an EMBL/GenBank/DDBJ whole genome shotgun (WGS) entry which is preliminary data.</text>
</comment>
<evidence type="ECO:0000256" key="2">
    <source>
        <dbReference type="PROSITE-ProRule" id="PRU00335"/>
    </source>
</evidence>
<dbReference type="InterPro" id="IPR001647">
    <property type="entry name" value="HTH_TetR"/>
</dbReference>
<evidence type="ECO:0000313" key="5">
    <source>
        <dbReference type="Proteomes" id="UP000274695"/>
    </source>
</evidence>
<keyword evidence="1 2" id="KW-0238">DNA-binding</keyword>
<proteinExistence type="predicted"/>
<dbReference type="Pfam" id="PF00440">
    <property type="entry name" value="TetR_N"/>
    <property type="match status" value="1"/>
</dbReference>
<dbReference type="EMBL" id="RHGB01000005">
    <property type="protein sequence ID" value="RNL65982.1"/>
    <property type="molecule type" value="Genomic_DNA"/>
</dbReference>
<accession>A0ABX9W547</accession>
<name>A0ABX9W547_9GAMM</name>
<feature type="domain" description="HTH tetR-type" evidence="3">
    <location>
        <begin position="11"/>
        <end position="71"/>
    </location>
</feature>
<dbReference type="SUPFAM" id="SSF46689">
    <property type="entry name" value="Homeodomain-like"/>
    <property type="match status" value="1"/>
</dbReference>
<dbReference type="PANTHER" id="PTHR43479:SF11">
    <property type="entry name" value="ACREF_ENVCD OPERON REPRESSOR-RELATED"/>
    <property type="match status" value="1"/>
</dbReference>
<evidence type="ECO:0000313" key="4">
    <source>
        <dbReference type="EMBL" id="RNL65982.1"/>
    </source>
</evidence>
<dbReference type="Proteomes" id="UP000274695">
    <property type="component" value="Unassembled WGS sequence"/>
</dbReference>
<reference evidence="4 5" key="1">
    <citation type="submission" date="2018-10" db="EMBL/GenBank/DDBJ databases">
        <title>Draft genome sequence of Zhongshania sp. DSW25-10.</title>
        <authorList>
            <person name="Oh J."/>
        </authorList>
    </citation>
    <scope>NUCLEOTIDE SEQUENCE [LARGE SCALE GENOMIC DNA]</scope>
    <source>
        <strain evidence="4 5">DSW25-10</strain>
    </source>
</reference>
<evidence type="ECO:0000259" key="3">
    <source>
        <dbReference type="PROSITE" id="PS50977"/>
    </source>
</evidence>
<gene>
    <name evidence="4" type="ORF">D0911_06385</name>
</gene>
<dbReference type="InterPro" id="IPR009057">
    <property type="entry name" value="Homeodomain-like_sf"/>
</dbReference>
<organism evidence="4 5">
    <name type="scientific">Zhongshania marina</name>
    <dbReference type="NCBI Taxonomy" id="2304603"/>
    <lineage>
        <taxon>Bacteria</taxon>
        <taxon>Pseudomonadati</taxon>
        <taxon>Pseudomonadota</taxon>
        <taxon>Gammaproteobacteria</taxon>
        <taxon>Cellvibrionales</taxon>
        <taxon>Spongiibacteraceae</taxon>
        <taxon>Zhongshania</taxon>
    </lineage>
</organism>
<dbReference type="PROSITE" id="PS50977">
    <property type="entry name" value="HTH_TETR_2"/>
    <property type="match status" value="1"/>
</dbReference>
<dbReference type="PANTHER" id="PTHR43479">
    <property type="entry name" value="ACREF/ENVCD OPERON REPRESSOR-RELATED"/>
    <property type="match status" value="1"/>
</dbReference>
<feature type="DNA-binding region" description="H-T-H motif" evidence="2">
    <location>
        <begin position="34"/>
        <end position="53"/>
    </location>
</feature>
<sequence>MRSPPIQKRSIETVHRILSASANLLREHPFSDVSTTMIAEAAFVSPGTVYKYFADKEAIYLRAYETTASRCANEMRQALISRVDSPIETSLPQLVELMLSLHEENRTILIDLVEQAPDVIHSVRSLAVDNLVKETSHIYLQSQNKKLDEIALRTCIYFLIRNVIVESVRRYILENRTDIERRIFVDETAKIAYLYFRCHE</sequence>
<dbReference type="InterPro" id="IPR050624">
    <property type="entry name" value="HTH-type_Tx_Regulator"/>
</dbReference>
<dbReference type="PRINTS" id="PR00455">
    <property type="entry name" value="HTHTETR"/>
</dbReference>
<evidence type="ECO:0000256" key="1">
    <source>
        <dbReference type="ARBA" id="ARBA00023125"/>
    </source>
</evidence>
<dbReference type="RefSeq" id="WP_123181947.1">
    <property type="nucleotide sequence ID" value="NZ_RHGB01000005.1"/>
</dbReference>